<evidence type="ECO:0000313" key="2">
    <source>
        <dbReference type="EMBL" id="MBS5520271.1"/>
    </source>
</evidence>
<organism evidence="2 3">
    <name type="scientific">Acidaminococcus intestini</name>
    <dbReference type="NCBI Taxonomy" id="187327"/>
    <lineage>
        <taxon>Bacteria</taxon>
        <taxon>Bacillati</taxon>
        <taxon>Bacillota</taxon>
        <taxon>Negativicutes</taxon>
        <taxon>Acidaminococcales</taxon>
        <taxon>Acidaminococcaceae</taxon>
        <taxon>Acidaminococcus</taxon>
    </lineage>
</organism>
<dbReference type="PANTHER" id="PTHR42941:SF1">
    <property type="entry name" value="SLL1037 PROTEIN"/>
    <property type="match status" value="1"/>
</dbReference>
<dbReference type="InterPro" id="IPR011852">
    <property type="entry name" value="TRAP_TAXI"/>
</dbReference>
<gene>
    <name evidence="2" type="ORF">KHX13_08120</name>
</gene>
<dbReference type="PANTHER" id="PTHR42941">
    <property type="entry name" value="SLL1037 PROTEIN"/>
    <property type="match status" value="1"/>
</dbReference>
<keyword evidence="1" id="KW-0732">Signal</keyword>
<evidence type="ECO:0000256" key="1">
    <source>
        <dbReference type="SAM" id="SignalP"/>
    </source>
</evidence>
<dbReference type="Proteomes" id="UP000754226">
    <property type="component" value="Unassembled WGS sequence"/>
</dbReference>
<dbReference type="PROSITE" id="PS51257">
    <property type="entry name" value="PROKAR_LIPOPROTEIN"/>
    <property type="match status" value="1"/>
</dbReference>
<evidence type="ECO:0000313" key="3">
    <source>
        <dbReference type="Proteomes" id="UP000754226"/>
    </source>
</evidence>
<dbReference type="SUPFAM" id="SSF53850">
    <property type="entry name" value="Periplasmic binding protein-like II"/>
    <property type="match status" value="1"/>
</dbReference>
<name>A0A943EEM3_9FIRM</name>
<comment type="caution">
    <text evidence="2">The sequence shown here is derived from an EMBL/GenBank/DDBJ whole genome shotgun (WGS) entry which is preliminary data.</text>
</comment>
<feature type="chain" id="PRO_5038745284" evidence="1">
    <location>
        <begin position="22"/>
        <end position="324"/>
    </location>
</feature>
<dbReference type="CDD" id="cd13567">
    <property type="entry name" value="PBP2_TtGluBP"/>
    <property type="match status" value="1"/>
</dbReference>
<protein>
    <submittedName>
        <fullName evidence="2">TAXI family TRAP transporter solute-binding subunit</fullName>
    </submittedName>
</protein>
<dbReference type="EMBL" id="JAGZCZ010000010">
    <property type="protein sequence ID" value="MBS5520271.1"/>
    <property type="molecule type" value="Genomic_DNA"/>
</dbReference>
<dbReference type="AlphaFoldDB" id="A0A943EEM3"/>
<dbReference type="NCBIfam" id="TIGR02122">
    <property type="entry name" value="TRAP_TAXI"/>
    <property type="match status" value="1"/>
</dbReference>
<reference evidence="2" key="1">
    <citation type="submission" date="2021-02" db="EMBL/GenBank/DDBJ databases">
        <title>Infant gut strain persistence is associated with maternal origin, phylogeny, and functional potential including surface adhesion and iron acquisition.</title>
        <authorList>
            <person name="Lou Y.C."/>
        </authorList>
    </citation>
    <scope>NUCLEOTIDE SEQUENCE</scope>
    <source>
        <strain evidence="2">L3_106_000M1_dasL3_106_000M1_concoct_15</strain>
    </source>
</reference>
<accession>A0A943EEM3</accession>
<proteinExistence type="predicted"/>
<sequence length="324" mass="34159">MKAKKMVAAFLAMAAATALIAGCGGGDKKESGGGEKKFINIATGGTSGTYYPLGGALADILNKNVKGANASAQSTGASVANVNLLKEGKVDIGFIQNDISYYAVNGVEMFKDKAVKNLKGLATLYPETIQIVTTKKTGIKTFADIKGKRVAVGAAGSGTEANARQILEAAGITYDDIKVQYLSFGEAASALKDGNVDVAFVTAGFPTAAIQDLATQHEVVLLPVDSAMADALIKKYPYYTKIKIPAKTYNNVDTDVEAVAVKCMLVVTDKMSDELGYDIVKALYSNLDRMKAAHNVAKLITKETAKEGMSIPLNKGAEKFFNEK</sequence>
<dbReference type="Pfam" id="PF16868">
    <property type="entry name" value="NMT1_3"/>
    <property type="match status" value="1"/>
</dbReference>
<feature type="signal peptide" evidence="1">
    <location>
        <begin position="1"/>
        <end position="21"/>
    </location>
</feature>
<dbReference type="Gene3D" id="3.40.190.10">
    <property type="entry name" value="Periplasmic binding protein-like II"/>
    <property type="match status" value="2"/>
</dbReference>